<name>A0A2W6ADY1_9BACT</name>
<evidence type="ECO:0000256" key="10">
    <source>
        <dbReference type="ARBA" id="ARBA00048540"/>
    </source>
</evidence>
<dbReference type="Proteomes" id="UP000248724">
    <property type="component" value="Unassembled WGS sequence"/>
</dbReference>
<keyword evidence="5" id="KW-0808">Transferase</keyword>
<evidence type="ECO:0000256" key="2">
    <source>
        <dbReference type="ARBA" id="ARBA00011955"/>
    </source>
</evidence>
<evidence type="ECO:0000256" key="4">
    <source>
        <dbReference type="ARBA" id="ARBA00022630"/>
    </source>
</evidence>
<evidence type="ECO:0000256" key="1">
    <source>
        <dbReference type="ARBA" id="ARBA00001946"/>
    </source>
</evidence>
<evidence type="ECO:0000256" key="7">
    <source>
        <dbReference type="ARBA" id="ARBA00022827"/>
    </source>
</evidence>
<gene>
    <name evidence="11" type="ORF">DLM65_01735</name>
</gene>
<dbReference type="Gene3D" id="3.10.520.10">
    <property type="entry name" value="ApbE-like domains"/>
    <property type="match status" value="1"/>
</dbReference>
<keyword evidence="7" id="KW-0274">FAD</keyword>
<dbReference type="EMBL" id="QHBU01000034">
    <property type="protein sequence ID" value="PZR83488.1"/>
    <property type="molecule type" value="Genomic_DNA"/>
</dbReference>
<keyword evidence="4" id="KW-0285">Flavoprotein</keyword>
<evidence type="ECO:0000313" key="12">
    <source>
        <dbReference type="Proteomes" id="UP000248724"/>
    </source>
</evidence>
<dbReference type="AlphaFoldDB" id="A0A2W6ADY1"/>
<dbReference type="EC" id="2.7.1.180" evidence="2"/>
<evidence type="ECO:0000256" key="6">
    <source>
        <dbReference type="ARBA" id="ARBA00022723"/>
    </source>
</evidence>
<dbReference type="PANTHER" id="PTHR30040">
    <property type="entry name" value="THIAMINE BIOSYNTHESIS LIPOPROTEIN APBE"/>
    <property type="match status" value="1"/>
</dbReference>
<evidence type="ECO:0000256" key="8">
    <source>
        <dbReference type="ARBA" id="ARBA00022842"/>
    </source>
</evidence>
<keyword evidence="6" id="KW-0479">Metal-binding</keyword>
<accession>A0A2W6ADY1</accession>
<dbReference type="PANTHER" id="PTHR30040:SF2">
    <property type="entry name" value="FAD:PROTEIN FMN TRANSFERASE"/>
    <property type="match status" value="1"/>
</dbReference>
<organism evidence="11 12">
    <name type="scientific">Candidatus Aeolococcus gillhamiae</name>
    <dbReference type="NCBI Taxonomy" id="3127015"/>
    <lineage>
        <taxon>Bacteria</taxon>
        <taxon>Bacillati</taxon>
        <taxon>Candidatus Dormiibacterota</taxon>
        <taxon>Candidatus Dormibacteria</taxon>
        <taxon>Candidatus Aeolococcales</taxon>
        <taxon>Candidatus Aeolococcaceae</taxon>
        <taxon>Candidatus Aeolococcus</taxon>
    </lineage>
</organism>
<dbReference type="GO" id="GO:0016740">
    <property type="term" value="F:transferase activity"/>
    <property type="evidence" value="ECO:0007669"/>
    <property type="project" value="UniProtKB-KW"/>
</dbReference>
<evidence type="ECO:0000256" key="9">
    <source>
        <dbReference type="ARBA" id="ARBA00031306"/>
    </source>
</evidence>
<dbReference type="InterPro" id="IPR003374">
    <property type="entry name" value="ApbE-like_sf"/>
</dbReference>
<dbReference type="InterPro" id="IPR024932">
    <property type="entry name" value="ApbE"/>
</dbReference>
<keyword evidence="8" id="KW-0460">Magnesium</keyword>
<comment type="catalytic activity">
    <reaction evidence="10">
        <text>L-threonyl-[protein] + FAD = FMN-L-threonyl-[protein] + AMP + H(+)</text>
        <dbReference type="Rhea" id="RHEA:36847"/>
        <dbReference type="Rhea" id="RHEA-COMP:11060"/>
        <dbReference type="Rhea" id="RHEA-COMP:11061"/>
        <dbReference type="ChEBI" id="CHEBI:15378"/>
        <dbReference type="ChEBI" id="CHEBI:30013"/>
        <dbReference type="ChEBI" id="CHEBI:57692"/>
        <dbReference type="ChEBI" id="CHEBI:74257"/>
        <dbReference type="ChEBI" id="CHEBI:456215"/>
        <dbReference type="EC" id="2.7.1.180"/>
    </reaction>
</comment>
<evidence type="ECO:0000256" key="5">
    <source>
        <dbReference type="ARBA" id="ARBA00022679"/>
    </source>
</evidence>
<evidence type="ECO:0000256" key="3">
    <source>
        <dbReference type="ARBA" id="ARBA00016337"/>
    </source>
</evidence>
<evidence type="ECO:0000313" key="11">
    <source>
        <dbReference type="EMBL" id="PZR83488.1"/>
    </source>
</evidence>
<sequence>MLTGGSFAAMGTVNTVVVEDAMLLPQAMAVVQGEIGEIDRVCSRFRPDSELSRLNDRCGGEEVAISALLEEAIVAALQAARMTGGLVDPTVGRCVQDIGYTVTFRDVPVEGPPLQLTVRPVAGWQAVEHNSTAHTIRLPADVSLDLGASGKAWAADRAASAVAGELGVGVAVDCGGDVSIRGRVPEGGWPIRVAERVGGDLWQDVAVSDGGLATSGTMTRRWRRGGVDVHHIIDPATGLPARTPWAMVSVAAATCLEANAAATAAIIMGRSAPDWLDACSLPARLVDRDGHVRFAGGWRQAC</sequence>
<dbReference type="Pfam" id="PF02424">
    <property type="entry name" value="ApbE"/>
    <property type="match status" value="1"/>
</dbReference>
<proteinExistence type="predicted"/>
<reference evidence="11 12" key="1">
    <citation type="journal article" date="2017" name="Nature">
        <title>Atmospheric trace gases support primary production in Antarctic desert surface soil.</title>
        <authorList>
            <person name="Ji M."/>
            <person name="Greening C."/>
            <person name="Vanwonterghem I."/>
            <person name="Carere C.R."/>
            <person name="Bay S.K."/>
            <person name="Steen J.A."/>
            <person name="Montgomery K."/>
            <person name="Lines T."/>
            <person name="Beardall J."/>
            <person name="van Dorst J."/>
            <person name="Snape I."/>
            <person name="Stott M.B."/>
            <person name="Hugenholtz P."/>
            <person name="Ferrari B.C."/>
        </authorList>
    </citation>
    <scope>NUCLEOTIDE SEQUENCE [LARGE SCALE GENOMIC DNA]</scope>
    <source>
        <strain evidence="11">RRmetagenome_bin12</strain>
    </source>
</reference>
<dbReference type="GO" id="GO:0046872">
    <property type="term" value="F:metal ion binding"/>
    <property type="evidence" value="ECO:0007669"/>
    <property type="project" value="UniProtKB-KW"/>
</dbReference>
<comment type="caution">
    <text evidence="11">The sequence shown here is derived from an EMBL/GenBank/DDBJ whole genome shotgun (WGS) entry which is preliminary data.</text>
</comment>
<protein>
    <recommendedName>
        <fullName evidence="3">FAD:protein FMN transferase</fullName>
        <ecNumber evidence="2">2.7.1.180</ecNumber>
    </recommendedName>
    <alternativeName>
        <fullName evidence="9">Flavin transferase</fullName>
    </alternativeName>
</protein>
<comment type="cofactor">
    <cofactor evidence="1">
        <name>Mg(2+)</name>
        <dbReference type="ChEBI" id="CHEBI:18420"/>
    </cofactor>
</comment>
<dbReference type="SUPFAM" id="SSF143631">
    <property type="entry name" value="ApbE-like"/>
    <property type="match status" value="1"/>
</dbReference>